<dbReference type="GO" id="GO:0030170">
    <property type="term" value="F:pyridoxal phosphate binding"/>
    <property type="evidence" value="ECO:0007669"/>
    <property type="project" value="InterPro"/>
</dbReference>
<evidence type="ECO:0000256" key="1">
    <source>
        <dbReference type="ARBA" id="ARBA00001933"/>
    </source>
</evidence>
<evidence type="ECO:0000313" key="4">
    <source>
        <dbReference type="EMBL" id="GGM72661.1"/>
    </source>
</evidence>
<dbReference type="GO" id="GO:0042802">
    <property type="term" value="F:identical protein binding"/>
    <property type="evidence" value="ECO:0007669"/>
    <property type="project" value="TreeGrafter"/>
</dbReference>
<dbReference type="Pfam" id="PF00202">
    <property type="entry name" value="Aminotran_3"/>
    <property type="match status" value="1"/>
</dbReference>
<name>A0AA37BR34_9ARCH</name>
<accession>A0AA37BR34</accession>
<dbReference type="EMBL" id="BMNY01000001">
    <property type="protein sequence ID" value="GGM72661.1"/>
    <property type="molecule type" value="Genomic_DNA"/>
</dbReference>
<protein>
    <submittedName>
        <fullName evidence="4">Acetylornithine/acetyl-lysine aminotransferase</fullName>
    </submittedName>
</protein>
<organism evidence="4 5">
    <name type="scientific">Thermogymnomonas acidicola</name>
    <dbReference type="NCBI Taxonomy" id="399579"/>
    <lineage>
        <taxon>Archaea</taxon>
        <taxon>Methanobacteriati</taxon>
        <taxon>Thermoplasmatota</taxon>
        <taxon>Thermoplasmata</taxon>
        <taxon>Thermoplasmatales</taxon>
        <taxon>Thermogymnomonas</taxon>
    </lineage>
</organism>
<dbReference type="InterPro" id="IPR015421">
    <property type="entry name" value="PyrdxlP-dep_Trfase_major"/>
</dbReference>
<reference evidence="4" key="1">
    <citation type="journal article" date="2014" name="Int. J. Syst. Evol. Microbiol.">
        <title>Complete genome sequence of Corynebacterium casei LMG S-19264T (=DSM 44701T), isolated from a smear-ripened cheese.</title>
        <authorList>
            <consortium name="US DOE Joint Genome Institute (JGI-PGF)"/>
            <person name="Walter F."/>
            <person name="Albersmeier A."/>
            <person name="Kalinowski J."/>
            <person name="Ruckert C."/>
        </authorList>
    </citation>
    <scope>NUCLEOTIDE SEQUENCE</scope>
    <source>
        <strain evidence="4">JCM 13583</strain>
    </source>
</reference>
<comment type="similarity">
    <text evidence="3">Belongs to the class-III pyridoxal-phosphate-dependent aminotransferase family.</text>
</comment>
<evidence type="ECO:0000256" key="2">
    <source>
        <dbReference type="ARBA" id="ARBA00022898"/>
    </source>
</evidence>
<keyword evidence="2 3" id="KW-0663">Pyridoxal phosphate</keyword>
<dbReference type="Gene3D" id="3.90.1150.10">
    <property type="entry name" value="Aspartate Aminotransferase, domain 1"/>
    <property type="match status" value="1"/>
</dbReference>
<dbReference type="SUPFAM" id="SSF53383">
    <property type="entry name" value="PLP-dependent transferases"/>
    <property type="match status" value="1"/>
</dbReference>
<dbReference type="RefSeq" id="WP_188680589.1">
    <property type="nucleotide sequence ID" value="NZ_BMNY01000001.1"/>
</dbReference>
<dbReference type="AlphaFoldDB" id="A0AA37BR34"/>
<keyword evidence="5" id="KW-1185">Reference proteome</keyword>
<keyword evidence="4" id="KW-0032">Aminotransferase</keyword>
<dbReference type="InterPro" id="IPR005814">
    <property type="entry name" value="Aminotrans_3"/>
</dbReference>
<proteinExistence type="inferred from homology"/>
<keyword evidence="4" id="KW-0808">Transferase</keyword>
<dbReference type="InterPro" id="IPR015424">
    <property type="entry name" value="PyrdxlP-dep_Trfase"/>
</dbReference>
<sequence>MRTLIVAGAEGDFLYDEAGRRYINFSESTNILGHRNPEVMRIISECMKQGFIHYPLTVSFPKVAEEVAGGIEGLSGMPGASCVFTSSGSEACDAALSVMSGLGPVVTVEGGYHGNTGQFMRKKETDRLKYGSEFEIPFPHDESVLGEMEALVRKGARSIIVEPVQAEGGFRKVYDSFLRDLRRDFSDLVICVDECYTGFGKTGRPFSYQWFGIRPDILVIGKALGGGLPVGMAIFDGHMRESPVLGAFRNGAFGSSAGNVMALHVARYIISVVSEPRFLRGVESRSRIIDSSGEALKRRLRGMGLVRGLGLSSRNEASLFHGMLMERGVFATPMSDAVRICPPLTVGVENLRAGIGEMEEALQELEH</sequence>
<evidence type="ECO:0000313" key="5">
    <source>
        <dbReference type="Proteomes" id="UP000632195"/>
    </source>
</evidence>
<dbReference type="InterPro" id="IPR050103">
    <property type="entry name" value="Class-III_PLP-dep_AT"/>
</dbReference>
<dbReference type="InterPro" id="IPR015422">
    <property type="entry name" value="PyrdxlP-dep_Trfase_small"/>
</dbReference>
<dbReference type="GO" id="GO:0008483">
    <property type="term" value="F:transaminase activity"/>
    <property type="evidence" value="ECO:0007669"/>
    <property type="project" value="UniProtKB-KW"/>
</dbReference>
<evidence type="ECO:0000256" key="3">
    <source>
        <dbReference type="RuleBase" id="RU003560"/>
    </source>
</evidence>
<dbReference type="PANTHER" id="PTHR11986">
    <property type="entry name" value="AMINOTRANSFERASE CLASS III"/>
    <property type="match status" value="1"/>
</dbReference>
<comment type="cofactor">
    <cofactor evidence="1">
        <name>pyridoxal 5'-phosphate</name>
        <dbReference type="ChEBI" id="CHEBI:597326"/>
    </cofactor>
</comment>
<dbReference type="Gene3D" id="3.40.640.10">
    <property type="entry name" value="Type I PLP-dependent aspartate aminotransferase-like (Major domain)"/>
    <property type="match status" value="1"/>
</dbReference>
<dbReference type="Proteomes" id="UP000632195">
    <property type="component" value="Unassembled WGS sequence"/>
</dbReference>
<comment type="caution">
    <text evidence="4">The sequence shown here is derived from an EMBL/GenBank/DDBJ whole genome shotgun (WGS) entry which is preliminary data.</text>
</comment>
<dbReference type="PIRSF" id="PIRSF000521">
    <property type="entry name" value="Transaminase_4ab_Lys_Orn"/>
    <property type="match status" value="1"/>
</dbReference>
<reference evidence="4" key="2">
    <citation type="submission" date="2022-09" db="EMBL/GenBank/DDBJ databases">
        <authorList>
            <person name="Sun Q."/>
            <person name="Ohkuma M."/>
        </authorList>
    </citation>
    <scope>NUCLEOTIDE SEQUENCE</scope>
    <source>
        <strain evidence="4">JCM 13583</strain>
    </source>
</reference>
<gene>
    <name evidence="4" type="primary">argD</name>
    <name evidence="4" type="ORF">GCM10007108_08490</name>
</gene>